<evidence type="ECO:0000256" key="1">
    <source>
        <dbReference type="ARBA" id="ARBA00022692"/>
    </source>
</evidence>
<dbReference type="AlphaFoldDB" id="A0A448XJH0"/>
<dbReference type="EMBL" id="CAAALY010257038">
    <property type="protein sequence ID" value="VEL38148.1"/>
    <property type="molecule type" value="Genomic_DNA"/>
</dbReference>
<evidence type="ECO:0000256" key="2">
    <source>
        <dbReference type="ARBA" id="ARBA00022989"/>
    </source>
</evidence>
<protein>
    <recommendedName>
        <fullName evidence="6">ABC transmembrane type-1 domain-containing protein</fullName>
    </recommendedName>
</protein>
<comment type="caution">
    <text evidence="4">The sequence shown here is derived from an EMBL/GenBank/DDBJ whole genome shotgun (WGS) entry which is preliminary data.</text>
</comment>
<evidence type="ECO:0000313" key="5">
    <source>
        <dbReference type="Proteomes" id="UP000784294"/>
    </source>
</evidence>
<name>A0A448XJH0_9PLAT</name>
<reference evidence="4" key="1">
    <citation type="submission" date="2018-11" db="EMBL/GenBank/DDBJ databases">
        <authorList>
            <consortium name="Pathogen Informatics"/>
        </authorList>
    </citation>
    <scope>NUCLEOTIDE SEQUENCE</scope>
</reference>
<gene>
    <name evidence="4" type="ORF">PXEA_LOCUS31588</name>
</gene>
<evidence type="ECO:0000313" key="4">
    <source>
        <dbReference type="EMBL" id="VEL38148.1"/>
    </source>
</evidence>
<keyword evidence="5" id="KW-1185">Reference proteome</keyword>
<keyword evidence="2" id="KW-1133">Transmembrane helix</keyword>
<proteinExistence type="predicted"/>
<dbReference type="Gene3D" id="1.20.1560.10">
    <property type="entry name" value="ABC transporter type 1, transmembrane domain"/>
    <property type="match status" value="1"/>
</dbReference>
<evidence type="ECO:0008006" key="6">
    <source>
        <dbReference type="Google" id="ProtNLM"/>
    </source>
</evidence>
<accession>A0A448XJH0</accession>
<organism evidence="4 5">
    <name type="scientific">Protopolystoma xenopodis</name>
    <dbReference type="NCBI Taxonomy" id="117903"/>
    <lineage>
        <taxon>Eukaryota</taxon>
        <taxon>Metazoa</taxon>
        <taxon>Spiralia</taxon>
        <taxon>Lophotrochozoa</taxon>
        <taxon>Platyhelminthes</taxon>
        <taxon>Monogenea</taxon>
        <taxon>Polyopisthocotylea</taxon>
        <taxon>Polystomatidea</taxon>
        <taxon>Polystomatidae</taxon>
        <taxon>Protopolystoma</taxon>
    </lineage>
</organism>
<keyword evidence="3" id="KW-0472">Membrane</keyword>
<dbReference type="GO" id="GO:0005524">
    <property type="term" value="F:ATP binding"/>
    <property type="evidence" value="ECO:0007669"/>
    <property type="project" value="InterPro"/>
</dbReference>
<evidence type="ECO:0000256" key="3">
    <source>
        <dbReference type="ARBA" id="ARBA00023136"/>
    </source>
</evidence>
<dbReference type="Proteomes" id="UP000784294">
    <property type="component" value="Unassembled WGS sequence"/>
</dbReference>
<dbReference type="GO" id="GO:0016020">
    <property type="term" value="C:membrane"/>
    <property type="evidence" value="ECO:0007669"/>
    <property type="project" value="InterPro"/>
</dbReference>
<sequence>MLTFNDKLLGAAFMLGAAFLAVARRDLISPGLAGLIITHALQFSSTLTWLVKQISDLETSSVSLERLHEYSMVTILDSMSLVLLHKAFHLYLGFKCIRFSCSTALN</sequence>
<dbReference type="InterPro" id="IPR036640">
    <property type="entry name" value="ABC1_TM_sf"/>
</dbReference>
<keyword evidence="1" id="KW-0812">Transmembrane</keyword>
<dbReference type="SUPFAM" id="SSF90123">
    <property type="entry name" value="ABC transporter transmembrane region"/>
    <property type="match status" value="1"/>
</dbReference>